<dbReference type="PANTHER" id="PTHR11945:SF534">
    <property type="entry name" value="MYOCYTE-SPECIFIC ENHANCER FACTOR 2"/>
    <property type="match status" value="1"/>
</dbReference>
<keyword evidence="5" id="KW-0539">Nucleus</keyword>
<dbReference type="Pfam" id="PF00319">
    <property type="entry name" value="SRF-TF"/>
    <property type="match status" value="1"/>
</dbReference>
<dbReference type="CDD" id="cd00265">
    <property type="entry name" value="MADS_MEF2_like"/>
    <property type="match status" value="1"/>
</dbReference>
<feature type="region of interest" description="Disordered" evidence="6">
    <location>
        <begin position="207"/>
        <end position="264"/>
    </location>
</feature>
<feature type="compositionally biased region" description="Basic and acidic residues" evidence="6">
    <location>
        <begin position="104"/>
        <end position="119"/>
    </location>
</feature>
<dbReference type="Proteomes" id="UP001489004">
    <property type="component" value="Unassembled WGS sequence"/>
</dbReference>
<dbReference type="InterPro" id="IPR033896">
    <property type="entry name" value="MEF2-like_N"/>
</dbReference>
<dbReference type="PRINTS" id="PR00404">
    <property type="entry name" value="MADSDOMAIN"/>
</dbReference>
<name>A0AAW1R779_9CHLO</name>
<feature type="domain" description="MADS-box" evidence="7">
    <location>
        <begin position="1"/>
        <end position="61"/>
    </location>
</feature>
<dbReference type="GO" id="GO:0000978">
    <property type="term" value="F:RNA polymerase II cis-regulatory region sequence-specific DNA binding"/>
    <property type="evidence" value="ECO:0007669"/>
    <property type="project" value="TreeGrafter"/>
</dbReference>
<keyword evidence="9" id="KW-1185">Reference proteome</keyword>
<keyword evidence="3" id="KW-0238">DNA-binding</keyword>
<dbReference type="InterPro" id="IPR002100">
    <property type="entry name" value="TF_MADSbox"/>
</dbReference>
<evidence type="ECO:0000256" key="4">
    <source>
        <dbReference type="ARBA" id="ARBA00023163"/>
    </source>
</evidence>
<gene>
    <name evidence="8" type="ORF">WJX72_006915</name>
</gene>
<accession>A0AAW1R779</accession>
<dbReference type="SUPFAM" id="SSF55455">
    <property type="entry name" value="SRF-like"/>
    <property type="match status" value="1"/>
</dbReference>
<protein>
    <recommendedName>
        <fullName evidence="7">MADS-box domain-containing protein</fullName>
    </recommendedName>
</protein>
<dbReference type="AlphaFoldDB" id="A0AAW1R779"/>
<comment type="caution">
    <text evidence="8">The sequence shown here is derived from an EMBL/GenBank/DDBJ whole genome shotgun (WGS) entry which is preliminary data.</text>
</comment>
<dbReference type="SMART" id="SM00432">
    <property type="entry name" value="MADS"/>
    <property type="match status" value="1"/>
</dbReference>
<evidence type="ECO:0000256" key="2">
    <source>
        <dbReference type="ARBA" id="ARBA00023015"/>
    </source>
</evidence>
<evidence type="ECO:0000256" key="1">
    <source>
        <dbReference type="ARBA" id="ARBA00004123"/>
    </source>
</evidence>
<dbReference type="PANTHER" id="PTHR11945">
    <property type="entry name" value="MADS BOX PROTEIN"/>
    <property type="match status" value="1"/>
</dbReference>
<dbReference type="EMBL" id="JALJOR010000001">
    <property type="protein sequence ID" value="KAK9829619.1"/>
    <property type="molecule type" value="Genomic_DNA"/>
</dbReference>
<keyword evidence="2" id="KW-0805">Transcription regulation</keyword>
<dbReference type="InterPro" id="IPR036879">
    <property type="entry name" value="TF_MADSbox_sf"/>
</dbReference>
<evidence type="ECO:0000256" key="3">
    <source>
        <dbReference type="ARBA" id="ARBA00023125"/>
    </source>
</evidence>
<comment type="subcellular location">
    <subcellularLocation>
        <location evidence="1">Nucleus</location>
    </subcellularLocation>
</comment>
<feature type="region of interest" description="Disordered" evidence="6">
    <location>
        <begin position="92"/>
        <end position="187"/>
    </location>
</feature>
<dbReference type="GO" id="GO:0005634">
    <property type="term" value="C:nucleus"/>
    <property type="evidence" value="ECO:0007669"/>
    <property type="project" value="UniProtKB-SubCell"/>
</dbReference>
<dbReference type="GO" id="GO:0046983">
    <property type="term" value="F:protein dimerization activity"/>
    <property type="evidence" value="ECO:0007669"/>
    <property type="project" value="InterPro"/>
</dbReference>
<keyword evidence="4" id="KW-0804">Transcription</keyword>
<dbReference type="Gene3D" id="3.40.1810.10">
    <property type="entry name" value="Transcription factor, MADS-box"/>
    <property type="match status" value="1"/>
</dbReference>
<evidence type="ECO:0000256" key="5">
    <source>
        <dbReference type="ARBA" id="ARBA00023242"/>
    </source>
</evidence>
<feature type="compositionally biased region" description="Acidic residues" evidence="6">
    <location>
        <begin position="94"/>
        <end position="103"/>
    </location>
</feature>
<organism evidence="8 9">
    <name type="scientific">[Myrmecia] bisecta</name>
    <dbReference type="NCBI Taxonomy" id="41462"/>
    <lineage>
        <taxon>Eukaryota</taxon>
        <taxon>Viridiplantae</taxon>
        <taxon>Chlorophyta</taxon>
        <taxon>core chlorophytes</taxon>
        <taxon>Trebouxiophyceae</taxon>
        <taxon>Trebouxiales</taxon>
        <taxon>Trebouxiaceae</taxon>
        <taxon>Myrmecia</taxon>
    </lineage>
</organism>
<proteinExistence type="predicted"/>
<evidence type="ECO:0000313" key="9">
    <source>
        <dbReference type="Proteomes" id="UP001489004"/>
    </source>
</evidence>
<reference evidence="8 9" key="1">
    <citation type="journal article" date="2024" name="Nat. Commun.">
        <title>Phylogenomics reveals the evolutionary origins of lichenization in chlorophyte algae.</title>
        <authorList>
            <person name="Puginier C."/>
            <person name="Libourel C."/>
            <person name="Otte J."/>
            <person name="Skaloud P."/>
            <person name="Haon M."/>
            <person name="Grisel S."/>
            <person name="Petersen M."/>
            <person name="Berrin J.G."/>
            <person name="Delaux P.M."/>
            <person name="Dal Grande F."/>
            <person name="Keller J."/>
        </authorList>
    </citation>
    <scope>NUCLEOTIDE SEQUENCE [LARGE SCALE GENOMIC DNA]</scope>
    <source>
        <strain evidence="8 9">SAG 2043</strain>
    </source>
</reference>
<feature type="compositionally biased region" description="Polar residues" evidence="6">
    <location>
        <begin position="248"/>
        <end position="257"/>
    </location>
</feature>
<evidence type="ECO:0000256" key="6">
    <source>
        <dbReference type="SAM" id="MobiDB-lite"/>
    </source>
</evidence>
<dbReference type="PROSITE" id="PS00350">
    <property type="entry name" value="MADS_BOX_1"/>
    <property type="match status" value="1"/>
</dbReference>
<evidence type="ECO:0000259" key="7">
    <source>
        <dbReference type="PROSITE" id="PS50066"/>
    </source>
</evidence>
<dbReference type="GO" id="GO:0000981">
    <property type="term" value="F:DNA-binding transcription factor activity, RNA polymerase II-specific"/>
    <property type="evidence" value="ECO:0007669"/>
    <property type="project" value="TreeGrafter"/>
</dbReference>
<dbReference type="PROSITE" id="PS50066">
    <property type="entry name" value="MADS_BOX_2"/>
    <property type="match status" value="1"/>
</dbReference>
<evidence type="ECO:0000313" key="8">
    <source>
        <dbReference type="EMBL" id="KAK9829619.1"/>
    </source>
</evidence>
<dbReference type="GO" id="GO:0045944">
    <property type="term" value="P:positive regulation of transcription by RNA polymerase II"/>
    <property type="evidence" value="ECO:0007669"/>
    <property type="project" value="InterPro"/>
</dbReference>
<sequence>MGRRKIRITKIEDERGRQVTFAKRKNGLMKKAMELSVLCDCEIALVIFNTTGKLFQYSSTDMEGILQRYSKACHQPHEIRNNQDLYKQHFASNLDDDDEDEEDAKGAGDYGRKRGRFDSEAPTPRGFAHGREPASEEGDVSSLSEGSYLAHGQHGQHAAPSNPGNPGTDMLKPLGLSDENGKFPLSPRSETAYTRISQEFDVLFHHLADGNSPEPSPSVGNQPGAPPGFASPASRNIRVSVAPGSAGSGRNSGSPNSQRKRDLSVVVPDNRHAPIAMGIASKHPGGEGAYGGGCEDLHAQGLADREQQGGVRLQDGLIAHLGFYV</sequence>